<name>A0A7R8XCM2_9CRUS</name>
<dbReference type="InterPro" id="IPR036591">
    <property type="entry name" value="YggU-like_sf"/>
</dbReference>
<protein>
    <recommendedName>
        <fullName evidence="5">Rap-GAP domain-containing protein</fullName>
    </recommendedName>
</protein>
<dbReference type="Pfam" id="PF02594">
    <property type="entry name" value="DUF167"/>
    <property type="match status" value="1"/>
</dbReference>
<dbReference type="InterPro" id="IPR035974">
    <property type="entry name" value="Rap/Ran-GAP_sf"/>
</dbReference>
<dbReference type="GO" id="GO:0005634">
    <property type="term" value="C:nucleus"/>
    <property type="evidence" value="ECO:0007669"/>
    <property type="project" value="InterPro"/>
</dbReference>
<dbReference type="GO" id="GO:0051056">
    <property type="term" value="P:regulation of small GTPase mediated signal transduction"/>
    <property type="evidence" value="ECO:0007669"/>
    <property type="project" value="InterPro"/>
</dbReference>
<sequence>MNFIRKKQTEDMRKSMFKVLDAKKDVPTRVKHLRHVLDTSDPSELKLFFVSQYSHIYNVFFDAFMLAESNLKQKDRITRQQREDLDSVLYLLEKILVFLPELLHQKWQLRSLEYVLGCLLHPQNVLRVRKEAVRLFLLWYQILGSSASEVHHATFANLVPGLQPPAIEQQGFFSFSVVDTSWGENRGPETALVSGVDISPIIPAQSMELGMNEIMCMFFEYFLNFIVTEVCRIQWQENQESQSHEAFAFLFDQFKKYYLIRIFPNFSTSTNLYSPKLDLYEPRSLRGPLGSDPLEQLKVIFIRWLCIFTHYEAETANRSNSIPYQETRRRSSAMTFQPSSGSESDTTVPSEIGSTSSNVSMTSYSSAATGTTIAPSSRHPSVSLMFYSWGEEHSSEEHRVVRDVLFASRENVNLIHEIFRLGFFIGPSQALSIRVIISVYRDWIMQLEQPPFIQEPDPGGGKKQLQRKRSNSISDDKSTVKAGLQNLLQLFITHSSCIFLMDINEVYVELLEDQVDLCKRVLNIYRFMVMNTFMNQRTWEQLLNVLLHITSSCLKEVPPTRKKDTLGGRLAAPLFQTLIVTWIRANLNVMVSSHLWDQFLAIIASLVEWEELILEWSKTIETLTRVLARHVYGLDMNDLPLDRLTELRTKKRLRGAGGTNNDSFRGRSTTTASTSATSETSSTPKVQGPLHHVRHHTSIDDSHTRASPGPSSILKGALKRSLSDGALIVKHKSFTDYPERGHHARRPRSYDSLTRFSLRWEDQSSRSPSPAPSSGIDSSSIRDAPIQIELRDDSSVDQPSLEIGDTIEEPRSVMAGGNNVGWTPDATVVLWRRLLGCLMDSNLMARPELHARFLECLVDVADTLLKIRQNLGISEDNQSSPPPPKLVPPLLMLIPWCFHAITLPTSYQKGKLLALKLICVITLQQKDVPLTKEHLTQFYRTLHYGLIATEQETINTIVKYTGPSYFSTCLPGYTLLLLDFIYAANTIAAASQTQGMPRTEAVGILGVLLNHPTDLLEIPTLTPSASQLELMHCTQVKDHLISVLLKSGKREPAACARCIALCSLAMFVYEDLLHRTPHVKSPEIISVLLQAIRFQDKAIAQVAVDLVLLLCDRSHRLEDCFPNIVWKILESLCEAVEAVLSSPSLNTTDSHFVTSLFLCLGEWTMQIPPEKLLSAETPRGLSLLQVIFRVLTVAAEGLITPLRRAKNRAEGGEGSDFIPTVQVNDLQEGLMGSPTRSLPKQDSGISSPAVDLFWLKNPGEKANIQLAARAVMNHLVLHLGHFPMGLGAAQLGSLVVETDDIPGMAAPHELHPDIFTLPNVQFFAISDSCLVSFVQLPLLESPGGGVTAGLLTPKSQVRVICRDMAGKSAWDATLLFRLPVEERDGTLSMDSGFPGEEHCESLSVASLHPSTLSHALPRCTVRRRPSGVLPLFQETENDMDNLDDILQFVGTRGPEVCTGTPLNEQSPKPTSLPQTLQEEAMSTILSQRTQVTEQIGKTSVECQGMGWVHPLSPVDLPSPFYLCHMLFWQLGFGTWERRSQVKLLNKTERLLREIKNLDGQRCRDKHKIAVIYVAEGQEDKSSILRNSGGSQSYEEFLSGLGWEVELASHVGFTGGLQRANRSTGETAPYHATSFTEVLFHVATRMSSNSEDALLQKTRHLGNDEVHIVWSEHTRDYRRGIIATEFCDVLIGIYPLPNSLYRIQISRKPEVPFFGPLFDGAIVHWKVLPGLVRSTAINASRAKRSTLPHYMHFYTERARALESILKQHVCDTSFEEFAGNIFSPVQLPSPFQPSSMGHRPHSITVASRMARKKALRSSGKESVPQPAKGPVQSAADGRVLVSVRAKPGANVSQVTEVTDSEVHVAVAAPPVEGEANLELMRFLARTLGVRKTDVSNKVLTLELLLSHY</sequence>
<dbReference type="GO" id="GO:0005096">
    <property type="term" value="F:GTPase activator activity"/>
    <property type="evidence" value="ECO:0007669"/>
    <property type="project" value="UniProtKB-KW"/>
</dbReference>
<feature type="region of interest" description="Disordered" evidence="4">
    <location>
        <begin position="650"/>
        <end position="715"/>
    </location>
</feature>
<organism evidence="6">
    <name type="scientific">Darwinula stevensoni</name>
    <dbReference type="NCBI Taxonomy" id="69355"/>
    <lineage>
        <taxon>Eukaryota</taxon>
        <taxon>Metazoa</taxon>
        <taxon>Ecdysozoa</taxon>
        <taxon>Arthropoda</taxon>
        <taxon>Crustacea</taxon>
        <taxon>Oligostraca</taxon>
        <taxon>Ostracoda</taxon>
        <taxon>Podocopa</taxon>
        <taxon>Podocopida</taxon>
        <taxon>Darwinulocopina</taxon>
        <taxon>Darwinuloidea</taxon>
        <taxon>Darwinulidae</taxon>
        <taxon>Darwinula</taxon>
    </lineage>
</organism>
<evidence type="ECO:0000313" key="7">
    <source>
        <dbReference type="Proteomes" id="UP000677054"/>
    </source>
</evidence>
<dbReference type="InterPro" id="IPR016024">
    <property type="entry name" value="ARM-type_fold"/>
</dbReference>
<dbReference type="EMBL" id="CAJPEV010001607">
    <property type="protein sequence ID" value="CAG0893492.1"/>
    <property type="molecule type" value="Genomic_DNA"/>
</dbReference>
<dbReference type="SUPFAM" id="SSF48371">
    <property type="entry name" value="ARM repeat"/>
    <property type="match status" value="1"/>
</dbReference>
<dbReference type="SUPFAM" id="SSF69786">
    <property type="entry name" value="YggU-like"/>
    <property type="match status" value="1"/>
</dbReference>
<evidence type="ECO:0000259" key="5">
    <source>
        <dbReference type="PROSITE" id="PS50085"/>
    </source>
</evidence>
<dbReference type="Gene3D" id="3.40.50.11210">
    <property type="entry name" value="Rap/Ran-GAP"/>
    <property type="match status" value="1"/>
</dbReference>
<dbReference type="InterPro" id="IPR046859">
    <property type="entry name" value="RGPA/RALGAPB_N"/>
</dbReference>
<dbReference type="PROSITE" id="PS50085">
    <property type="entry name" value="RAPGAP"/>
    <property type="match status" value="1"/>
</dbReference>
<feature type="compositionally biased region" description="Low complexity" evidence="4">
    <location>
        <begin position="765"/>
        <end position="779"/>
    </location>
</feature>
<accession>A0A7R8XCM2</accession>
<feature type="region of interest" description="Disordered" evidence="4">
    <location>
        <begin position="322"/>
        <end position="361"/>
    </location>
</feature>
<keyword evidence="2" id="KW-0343">GTPase activation</keyword>
<feature type="region of interest" description="Disordered" evidence="4">
    <location>
        <begin position="760"/>
        <end position="818"/>
    </location>
</feature>
<dbReference type="GO" id="GO:0005737">
    <property type="term" value="C:cytoplasm"/>
    <property type="evidence" value="ECO:0007669"/>
    <property type="project" value="TreeGrafter"/>
</dbReference>
<dbReference type="PANTHER" id="PTHR10063:SF11">
    <property type="entry name" value="RHO GTPASE-ACTIVATING PROTEIN CG5521-RELATED"/>
    <property type="match status" value="1"/>
</dbReference>
<dbReference type="SMART" id="SM01152">
    <property type="entry name" value="DUF167"/>
    <property type="match status" value="1"/>
</dbReference>
<dbReference type="NCBIfam" id="TIGR00251">
    <property type="entry name" value="DUF167 family protein"/>
    <property type="match status" value="1"/>
</dbReference>
<dbReference type="PANTHER" id="PTHR10063">
    <property type="entry name" value="TUBERIN"/>
    <property type="match status" value="1"/>
</dbReference>
<dbReference type="OrthoDB" id="19311at2759"/>
<feature type="compositionally biased region" description="Low complexity" evidence="4">
    <location>
        <begin position="668"/>
        <end position="683"/>
    </location>
</feature>
<evidence type="ECO:0000256" key="2">
    <source>
        <dbReference type="ARBA" id="ARBA00022468"/>
    </source>
</evidence>
<gene>
    <name evidence="6" type="ORF">DSTB1V02_LOCUS7672</name>
</gene>
<feature type="domain" description="Rap-GAP" evidence="5">
    <location>
        <begin position="1554"/>
        <end position="1763"/>
    </location>
</feature>
<keyword evidence="7" id="KW-1185">Reference proteome</keyword>
<evidence type="ECO:0000256" key="1">
    <source>
        <dbReference type="ARBA" id="ARBA00010364"/>
    </source>
</evidence>
<dbReference type="Pfam" id="PF02145">
    <property type="entry name" value="Rap_GAP"/>
    <property type="match status" value="1"/>
</dbReference>
<dbReference type="Pfam" id="PF20412">
    <property type="entry name" value="RALGAPB_N"/>
    <property type="match status" value="1"/>
</dbReference>
<dbReference type="FunFam" id="3.40.50.11210:FF:000001">
    <property type="entry name" value="Ral GTPase-activating protein subunit alpha-1 isoform 1"/>
    <property type="match status" value="1"/>
</dbReference>
<feature type="region of interest" description="Disordered" evidence="4">
    <location>
        <begin position="451"/>
        <end position="477"/>
    </location>
</feature>
<dbReference type="SUPFAM" id="SSF111347">
    <property type="entry name" value="Rap/Ran-GAP"/>
    <property type="match status" value="1"/>
</dbReference>
<keyword evidence="3" id="KW-0597">Phosphoprotein</keyword>
<dbReference type="Gene3D" id="3.30.1200.10">
    <property type="entry name" value="YggU-like"/>
    <property type="match status" value="1"/>
</dbReference>
<reference evidence="6" key="1">
    <citation type="submission" date="2020-11" db="EMBL/GenBank/DDBJ databases">
        <authorList>
            <person name="Tran Van P."/>
        </authorList>
    </citation>
    <scope>NUCLEOTIDE SEQUENCE</scope>
</reference>
<dbReference type="EMBL" id="LR901124">
    <property type="protein sequence ID" value="CAD7247847.1"/>
    <property type="molecule type" value="Genomic_DNA"/>
</dbReference>
<evidence type="ECO:0000256" key="4">
    <source>
        <dbReference type="SAM" id="MobiDB-lite"/>
    </source>
</evidence>
<dbReference type="InterPro" id="IPR027107">
    <property type="entry name" value="Tuberin/Ral-act_asu"/>
</dbReference>
<proteinExistence type="inferred from homology"/>
<evidence type="ECO:0000313" key="6">
    <source>
        <dbReference type="EMBL" id="CAD7247847.1"/>
    </source>
</evidence>
<evidence type="ECO:0000256" key="3">
    <source>
        <dbReference type="ARBA" id="ARBA00022553"/>
    </source>
</evidence>
<comment type="similarity">
    <text evidence="1">Belongs to the UPF0235 family.</text>
</comment>
<dbReference type="InterPro" id="IPR003746">
    <property type="entry name" value="DUF167"/>
</dbReference>
<feature type="compositionally biased region" description="Polar residues" evidence="4">
    <location>
        <begin position="332"/>
        <end position="353"/>
    </location>
</feature>
<dbReference type="InterPro" id="IPR000331">
    <property type="entry name" value="Rap/Ran_GAP_dom"/>
</dbReference>
<dbReference type="Proteomes" id="UP000677054">
    <property type="component" value="Unassembled WGS sequence"/>
</dbReference>